<accession>A0ABS6URP5</accession>
<dbReference type="EMBL" id="JADQDK010000001">
    <property type="protein sequence ID" value="MBW0134931.1"/>
    <property type="molecule type" value="Genomic_DNA"/>
</dbReference>
<dbReference type="InterPro" id="IPR051162">
    <property type="entry name" value="T4SS_component"/>
</dbReference>
<dbReference type="PANTHER" id="PTHR30121">
    <property type="entry name" value="UNCHARACTERIZED PROTEIN YJGR-RELATED"/>
    <property type="match status" value="1"/>
</dbReference>
<sequence>MTAPVPRSWGWAVPGGGRAGHVEPGNRFAGTTSQICGLFPFATPSGSDVRGVPIGRHLHTAEPIGLDPAQWLRTGLVSNTGVWVQGQPGIGKSSITKRMVTGLVGFGMRAVIPGDVKGEYTGLVHALGGSVWRLGRGLESLNPLDAGPLREALRAAPPEDRLRLTETLRARRLSLLEALITIVRRTEPDVTERRLLGAALDVVVDADPDREPVIPEILSVLRAGPSTLATIAAVDEPAEYRRFTRTLTNTLGLLCEGAIRGIFDRPSSTRFDPDTPALSLDISALDDDEDEVVAAAMLCSWTWSAGLADAAGYGERRRNVVQVQDELWRALRVAPGLVERSDRITRLGRHRGVVSFQVTHSLDDLEALPTEADRAKARGMASRNGVLLLGGMADKELDGLRRLTSLTRGEAALITSWAAPPTWHSGRTHPGRGKYLIKSGQRLGLPVALTLTPTEIELHDTDRAFRVQGPTS</sequence>
<keyword evidence="1" id="KW-0547">Nucleotide-binding</keyword>
<comment type="caution">
    <text evidence="1">The sequence shown here is derived from an EMBL/GenBank/DDBJ whole genome shotgun (WGS) entry which is preliminary data.</text>
</comment>
<dbReference type="PANTHER" id="PTHR30121:SF6">
    <property type="entry name" value="SLR6007 PROTEIN"/>
    <property type="match status" value="1"/>
</dbReference>
<organism evidence="1 2">
    <name type="scientific">Pseudonocardia abyssalis</name>
    <dbReference type="NCBI Taxonomy" id="2792008"/>
    <lineage>
        <taxon>Bacteria</taxon>
        <taxon>Bacillati</taxon>
        <taxon>Actinomycetota</taxon>
        <taxon>Actinomycetes</taxon>
        <taxon>Pseudonocardiales</taxon>
        <taxon>Pseudonocardiaceae</taxon>
        <taxon>Pseudonocardia</taxon>
    </lineage>
</organism>
<gene>
    <name evidence="1" type="ORF">I4I81_11770</name>
</gene>
<dbReference type="Proteomes" id="UP000694287">
    <property type="component" value="Unassembled WGS sequence"/>
</dbReference>
<protein>
    <submittedName>
        <fullName evidence="1">ATP-binding protein</fullName>
    </submittedName>
</protein>
<keyword evidence="1" id="KW-0067">ATP-binding</keyword>
<keyword evidence="2" id="KW-1185">Reference proteome</keyword>
<name>A0ABS6URP5_9PSEU</name>
<proteinExistence type="predicted"/>
<dbReference type="RefSeq" id="WP_218600838.1">
    <property type="nucleotide sequence ID" value="NZ_JADQDJ010000004.1"/>
</dbReference>
<evidence type="ECO:0000313" key="2">
    <source>
        <dbReference type="Proteomes" id="UP000694287"/>
    </source>
</evidence>
<evidence type="ECO:0000313" key="1">
    <source>
        <dbReference type="EMBL" id="MBW0134931.1"/>
    </source>
</evidence>
<dbReference type="GO" id="GO:0005524">
    <property type="term" value="F:ATP binding"/>
    <property type="evidence" value="ECO:0007669"/>
    <property type="project" value="UniProtKB-KW"/>
</dbReference>
<reference evidence="1 2" key="1">
    <citation type="submission" date="2020-11" db="EMBL/GenBank/DDBJ databases">
        <title>Pseudonocardia abyssalis sp. nov. and Pseudonocardia oceani sp. nov., description and phylogenomic analysis of two novel actinomycetes isolated from the deep Southern Ocean.</title>
        <authorList>
            <person name="Parra J."/>
        </authorList>
    </citation>
    <scope>NUCLEOTIDE SEQUENCE [LARGE SCALE GENOMIC DNA]</scope>
    <source>
        <strain evidence="1 2">KRD-168</strain>
    </source>
</reference>